<evidence type="ECO:0000256" key="1">
    <source>
        <dbReference type="SAM" id="MobiDB-lite"/>
    </source>
</evidence>
<dbReference type="Proteomes" id="UP000195106">
    <property type="component" value="Unassembled WGS sequence"/>
</dbReference>
<sequence length="82" mass="8481">MRAISSGPSPQVVRASDRLRRTAPAARRRASAPTVPMSPGRRAARTSETRSTVTPAATSPTMPPSASRTGTTARTLGPSVPV</sequence>
<name>A0A251XW47_9MICO</name>
<feature type="region of interest" description="Disordered" evidence="1">
    <location>
        <begin position="1"/>
        <end position="82"/>
    </location>
</feature>
<organism evidence="2 3">
    <name type="scientific">Clavibacter michiganensis</name>
    <dbReference type="NCBI Taxonomy" id="28447"/>
    <lineage>
        <taxon>Bacteria</taxon>
        <taxon>Bacillati</taxon>
        <taxon>Actinomycetota</taxon>
        <taxon>Actinomycetes</taxon>
        <taxon>Micrococcales</taxon>
        <taxon>Microbacteriaceae</taxon>
        <taxon>Clavibacter</taxon>
    </lineage>
</organism>
<feature type="compositionally biased region" description="Low complexity" evidence="1">
    <location>
        <begin position="49"/>
        <end position="69"/>
    </location>
</feature>
<proteinExistence type="predicted"/>
<gene>
    <name evidence="2" type="ORF">CMsap09_10680</name>
</gene>
<dbReference type="AlphaFoldDB" id="A0A251XW47"/>
<dbReference type="EMBL" id="MDHJ01000001">
    <property type="protein sequence ID" value="OUE09398.1"/>
    <property type="molecule type" value="Genomic_DNA"/>
</dbReference>
<accession>A0A251XW47</accession>
<comment type="caution">
    <text evidence="2">The sequence shown here is derived from an EMBL/GenBank/DDBJ whole genome shotgun (WGS) entry which is preliminary data.</text>
</comment>
<reference evidence="2 3" key="1">
    <citation type="submission" date="2016-08" db="EMBL/GenBank/DDBJ databases">
        <title>Genome sequence of Clavibacter michiganensis spp. strain CASJ009.</title>
        <authorList>
            <person name="Thapa S.P."/>
            <person name="Coaker G."/>
        </authorList>
    </citation>
    <scope>NUCLEOTIDE SEQUENCE [LARGE SCALE GENOMIC DNA]</scope>
    <source>
        <strain evidence="2">CASJ009</strain>
    </source>
</reference>
<evidence type="ECO:0000313" key="3">
    <source>
        <dbReference type="Proteomes" id="UP000195106"/>
    </source>
</evidence>
<evidence type="ECO:0000313" key="2">
    <source>
        <dbReference type="EMBL" id="OUE09398.1"/>
    </source>
</evidence>
<protein>
    <submittedName>
        <fullName evidence="2">Uncharacterized protein</fullName>
    </submittedName>
</protein>